<evidence type="ECO:0008006" key="3">
    <source>
        <dbReference type="Google" id="ProtNLM"/>
    </source>
</evidence>
<dbReference type="OrthoDB" id="6777076at2759"/>
<keyword evidence="2" id="KW-1185">Reference proteome</keyword>
<name>A0A9P0BGW5_BRAAE</name>
<proteinExistence type="predicted"/>
<accession>A0A9P0BGW5</accession>
<gene>
    <name evidence="1" type="ORF">MELIAE_LOCUS11956</name>
</gene>
<evidence type="ECO:0000313" key="2">
    <source>
        <dbReference type="Proteomes" id="UP001154078"/>
    </source>
</evidence>
<organism evidence="1 2">
    <name type="scientific">Brassicogethes aeneus</name>
    <name type="common">Rape pollen beetle</name>
    <name type="synonym">Meligethes aeneus</name>
    <dbReference type="NCBI Taxonomy" id="1431903"/>
    <lineage>
        <taxon>Eukaryota</taxon>
        <taxon>Metazoa</taxon>
        <taxon>Ecdysozoa</taxon>
        <taxon>Arthropoda</taxon>
        <taxon>Hexapoda</taxon>
        <taxon>Insecta</taxon>
        <taxon>Pterygota</taxon>
        <taxon>Neoptera</taxon>
        <taxon>Endopterygota</taxon>
        <taxon>Coleoptera</taxon>
        <taxon>Polyphaga</taxon>
        <taxon>Cucujiformia</taxon>
        <taxon>Nitidulidae</taxon>
        <taxon>Meligethinae</taxon>
        <taxon>Brassicogethes</taxon>
    </lineage>
</organism>
<dbReference type="EMBL" id="OV121139">
    <property type="protein sequence ID" value="CAH0562949.1"/>
    <property type="molecule type" value="Genomic_DNA"/>
</dbReference>
<dbReference type="AlphaFoldDB" id="A0A9P0BGW5"/>
<dbReference type="Proteomes" id="UP001154078">
    <property type="component" value="Chromosome 8"/>
</dbReference>
<protein>
    <recommendedName>
        <fullName evidence="3">SWIM-type domain-containing protein</fullName>
    </recommendedName>
</protein>
<evidence type="ECO:0000313" key="1">
    <source>
        <dbReference type="EMBL" id="CAH0562949.1"/>
    </source>
</evidence>
<sequence>MLVNVEKLTKISELRKRHKRSTEVKDQCIIMEDNGKWTVSSTFGADTYHIKPSTTNFLCNCNIKCTDCIHSYRCSCPDSSIKSLSWNMCTYTCKHVHLLRMSPKGKLSTIEEREDIGHMVIDCDSRKAEENIILKKKRKNAVENTNQLSEDSGRVREKENEPKRKFIPTKKKIYKKIVKTI</sequence>
<reference evidence="1" key="1">
    <citation type="submission" date="2021-12" db="EMBL/GenBank/DDBJ databases">
        <authorList>
            <person name="King R."/>
        </authorList>
    </citation>
    <scope>NUCLEOTIDE SEQUENCE</scope>
</reference>